<evidence type="ECO:0000256" key="9">
    <source>
        <dbReference type="ARBA" id="ARBA00022722"/>
    </source>
</evidence>
<dbReference type="Proteomes" id="UP000787635">
    <property type="component" value="Unassembled WGS sequence"/>
</dbReference>
<keyword evidence="9 14" id="KW-0540">Nuclease</keyword>
<dbReference type="Gene3D" id="3.30.420.10">
    <property type="entry name" value="Ribonuclease H-like superfamily/Ribonuclease H"/>
    <property type="match status" value="1"/>
</dbReference>
<dbReference type="PANTHER" id="PTHR10954:SF18">
    <property type="entry name" value="RIBONUCLEASE HII"/>
    <property type="match status" value="1"/>
</dbReference>
<gene>
    <name evidence="14" type="primary">rnhB</name>
    <name evidence="18" type="ORF">HEQ75_16770</name>
</gene>
<keyword evidence="13 14" id="KW-0464">Manganese</keyword>
<dbReference type="EMBL" id="JAAVNE010000028">
    <property type="protein sequence ID" value="NKC32521.1"/>
    <property type="molecule type" value="Genomic_DNA"/>
</dbReference>
<keyword evidence="11 14" id="KW-0255">Endonuclease</keyword>
<comment type="catalytic activity">
    <reaction evidence="1 14 15 16">
        <text>Endonucleolytic cleavage to 5'-phosphomonoester.</text>
        <dbReference type="EC" id="3.1.26.4"/>
    </reaction>
</comment>
<keyword evidence="10 14" id="KW-0479">Metal-binding</keyword>
<feature type="binding site" evidence="14 15">
    <location>
        <position position="18"/>
    </location>
    <ligand>
        <name>a divalent metal cation</name>
        <dbReference type="ChEBI" id="CHEBI:60240"/>
    </ligand>
</feature>
<dbReference type="InterPro" id="IPR022898">
    <property type="entry name" value="RNase_HII"/>
</dbReference>
<feature type="binding site" evidence="14 15">
    <location>
        <position position="116"/>
    </location>
    <ligand>
        <name>a divalent metal cation</name>
        <dbReference type="ChEBI" id="CHEBI:60240"/>
    </ligand>
</feature>
<comment type="cofactor">
    <cofactor evidence="2">
        <name>Mg(2+)</name>
        <dbReference type="ChEBI" id="CHEBI:18420"/>
    </cofactor>
</comment>
<evidence type="ECO:0000256" key="12">
    <source>
        <dbReference type="ARBA" id="ARBA00022801"/>
    </source>
</evidence>
<dbReference type="CDD" id="cd07182">
    <property type="entry name" value="RNase_HII_bacteria_HII_like"/>
    <property type="match status" value="1"/>
</dbReference>
<dbReference type="NCBIfam" id="NF000595">
    <property type="entry name" value="PRK00015.1-3"/>
    <property type="match status" value="1"/>
</dbReference>
<evidence type="ECO:0000313" key="19">
    <source>
        <dbReference type="Proteomes" id="UP000787635"/>
    </source>
</evidence>
<protein>
    <recommendedName>
        <fullName evidence="7 14">Ribonuclease HII</fullName>
        <shortName evidence="14">RNase HII</shortName>
        <ecNumber evidence="6 14">3.1.26.4</ecNumber>
    </recommendedName>
</protein>
<evidence type="ECO:0000259" key="17">
    <source>
        <dbReference type="PROSITE" id="PS51975"/>
    </source>
</evidence>
<evidence type="ECO:0000256" key="4">
    <source>
        <dbReference type="ARBA" id="ARBA00004496"/>
    </source>
</evidence>
<evidence type="ECO:0000256" key="14">
    <source>
        <dbReference type="HAMAP-Rule" id="MF_00052"/>
    </source>
</evidence>
<comment type="cofactor">
    <cofactor evidence="14 15">
        <name>Mn(2+)</name>
        <dbReference type="ChEBI" id="CHEBI:29035"/>
    </cofactor>
    <cofactor evidence="14 15">
        <name>Mg(2+)</name>
        <dbReference type="ChEBI" id="CHEBI:18420"/>
    </cofactor>
    <text evidence="14 15">Manganese or magnesium. Binds 1 divalent metal ion per monomer in the absence of substrate. May bind a second metal ion after substrate binding.</text>
</comment>
<evidence type="ECO:0000256" key="5">
    <source>
        <dbReference type="ARBA" id="ARBA00007383"/>
    </source>
</evidence>
<evidence type="ECO:0000256" key="16">
    <source>
        <dbReference type="RuleBase" id="RU003515"/>
    </source>
</evidence>
<feature type="binding site" evidence="14 15">
    <location>
        <position position="19"/>
    </location>
    <ligand>
        <name>a divalent metal cation</name>
        <dbReference type="ChEBI" id="CHEBI:60240"/>
    </ligand>
</feature>
<accession>A0ABX1E5Q3</accession>
<evidence type="ECO:0000256" key="1">
    <source>
        <dbReference type="ARBA" id="ARBA00000077"/>
    </source>
</evidence>
<dbReference type="InterPro" id="IPR024567">
    <property type="entry name" value="RNase_HII/HIII_dom"/>
</dbReference>
<comment type="similarity">
    <text evidence="5 14 16">Belongs to the RNase HII family.</text>
</comment>
<feature type="domain" description="RNase H type-2" evidence="17">
    <location>
        <begin position="12"/>
        <end position="207"/>
    </location>
</feature>
<evidence type="ECO:0000256" key="2">
    <source>
        <dbReference type="ARBA" id="ARBA00001946"/>
    </source>
</evidence>
<dbReference type="PROSITE" id="PS51975">
    <property type="entry name" value="RNASE_H_2"/>
    <property type="match status" value="1"/>
</dbReference>
<dbReference type="GO" id="GO:0004523">
    <property type="term" value="F:RNA-DNA hybrid ribonuclease activity"/>
    <property type="evidence" value="ECO:0007669"/>
    <property type="project" value="UniProtKB-EC"/>
</dbReference>
<evidence type="ECO:0000256" key="7">
    <source>
        <dbReference type="ARBA" id="ARBA00019179"/>
    </source>
</evidence>
<evidence type="ECO:0000256" key="13">
    <source>
        <dbReference type="ARBA" id="ARBA00023211"/>
    </source>
</evidence>
<comment type="function">
    <text evidence="3 14 16">Endonuclease that specifically degrades the RNA of RNA-DNA hybrids.</text>
</comment>
<keyword evidence="8 14" id="KW-0963">Cytoplasm</keyword>
<dbReference type="Pfam" id="PF01351">
    <property type="entry name" value="RNase_HII"/>
    <property type="match status" value="1"/>
</dbReference>
<keyword evidence="12 14" id="KW-0378">Hydrolase</keyword>
<evidence type="ECO:0000256" key="6">
    <source>
        <dbReference type="ARBA" id="ARBA00012180"/>
    </source>
</evidence>
<dbReference type="InterPro" id="IPR001352">
    <property type="entry name" value="RNase_HII/HIII"/>
</dbReference>
<dbReference type="PANTHER" id="PTHR10954">
    <property type="entry name" value="RIBONUCLEASE H2 SUBUNIT A"/>
    <property type="match status" value="1"/>
</dbReference>
<evidence type="ECO:0000256" key="3">
    <source>
        <dbReference type="ARBA" id="ARBA00004065"/>
    </source>
</evidence>
<comment type="caution">
    <text evidence="18">The sequence shown here is derived from an EMBL/GenBank/DDBJ whole genome shotgun (WGS) entry which is preliminary data.</text>
</comment>
<dbReference type="InterPro" id="IPR012337">
    <property type="entry name" value="RNaseH-like_sf"/>
</dbReference>
<name>A0ABX1E5Q3_9PROT</name>
<comment type="subcellular location">
    <subcellularLocation>
        <location evidence="4 14">Cytoplasm</location>
    </subcellularLocation>
</comment>
<evidence type="ECO:0000256" key="15">
    <source>
        <dbReference type="PROSITE-ProRule" id="PRU01319"/>
    </source>
</evidence>
<dbReference type="InterPro" id="IPR036397">
    <property type="entry name" value="RNaseH_sf"/>
</dbReference>
<evidence type="ECO:0000256" key="8">
    <source>
        <dbReference type="ARBA" id="ARBA00022490"/>
    </source>
</evidence>
<evidence type="ECO:0000313" key="18">
    <source>
        <dbReference type="EMBL" id="NKC32521.1"/>
    </source>
</evidence>
<organism evidence="18 19">
    <name type="scientific">Falsiroseomonas selenitidurans</name>
    <dbReference type="NCBI Taxonomy" id="2716335"/>
    <lineage>
        <taxon>Bacteria</taxon>
        <taxon>Pseudomonadati</taxon>
        <taxon>Pseudomonadota</taxon>
        <taxon>Alphaproteobacteria</taxon>
        <taxon>Acetobacterales</taxon>
        <taxon>Roseomonadaceae</taxon>
        <taxon>Falsiroseomonas</taxon>
    </lineage>
</organism>
<dbReference type="RefSeq" id="WP_168032718.1">
    <property type="nucleotide sequence ID" value="NZ_JAAVNE010000028.1"/>
</dbReference>
<reference evidence="18 19" key="1">
    <citation type="submission" date="2020-03" db="EMBL/GenBank/DDBJ databases">
        <title>Roseomonas selenitidurans sp. nov. isolated from urban soil.</title>
        <authorList>
            <person name="Liu H."/>
        </authorList>
    </citation>
    <scope>NUCLEOTIDE SEQUENCE [LARGE SCALE GENOMIC DNA]</scope>
    <source>
        <strain evidence="18 19">BU-1</strain>
    </source>
</reference>
<dbReference type="HAMAP" id="MF_00052_B">
    <property type="entry name" value="RNase_HII_B"/>
    <property type="match status" value="1"/>
</dbReference>
<evidence type="ECO:0000256" key="11">
    <source>
        <dbReference type="ARBA" id="ARBA00022759"/>
    </source>
</evidence>
<dbReference type="EC" id="3.1.26.4" evidence="6 14"/>
<sequence length="220" mass="23243">MPDYTYESEAGGRVAGVDEVGRGPLAGPVLAAAVVFRGPPPAALAALLDDSKKLSAARREIAFAALQEAFRQGLAEGAVAAASVAEIARLNILHASHLAMLRALRRLPPCDLALVDGRQVPPLPCRVRCLVGGDALSLSIAAASILAKVVRDRAMARLDRRFPAWGFARHQGYPTAEHRACLARLGPTPHHRRGFAPVDQAWLPLPRAIVAQDAPLATTG</sequence>
<keyword evidence="19" id="KW-1185">Reference proteome</keyword>
<proteinExistence type="inferred from homology"/>
<evidence type="ECO:0000256" key="10">
    <source>
        <dbReference type="ARBA" id="ARBA00022723"/>
    </source>
</evidence>
<dbReference type="SUPFAM" id="SSF53098">
    <property type="entry name" value="Ribonuclease H-like"/>
    <property type="match status" value="1"/>
</dbReference>